<evidence type="ECO:0000256" key="1">
    <source>
        <dbReference type="SAM" id="MobiDB-lite"/>
    </source>
</evidence>
<comment type="caution">
    <text evidence="2">The sequence shown here is derived from an EMBL/GenBank/DDBJ whole genome shotgun (WGS) entry which is preliminary data.</text>
</comment>
<feature type="compositionally biased region" description="Acidic residues" evidence="1">
    <location>
        <begin position="1"/>
        <end position="24"/>
    </location>
</feature>
<dbReference type="Proteomes" id="UP000256645">
    <property type="component" value="Unassembled WGS sequence"/>
</dbReference>
<protein>
    <submittedName>
        <fullName evidence="2">Uncharacterized protein</fullName>
    </submittedName>
</protein>
<keyword evidence="3" id="KW-1185">Reference proteome</keyword>
<name>A0A3D8S853_9HELO</name>
<dbReference type="EMBL" id="PDLM01000003">
    <property type="protein sequence ID" value="RDW82291.1"/>
    <property type="molecule type" value="Genomic_DNA"/>
</dbReference>
<organism evidence="2 3">
    <name type="scientific">Coleophoma cylindrospora</name>
    <dbReference type="NCBI Taxonomy" id="1849047"/>
    <lineage>
        <taxon>Eukaryota</taxon>
        <taxon>Fungi</taxon>
        <taxon>Dikarya</taxon>
        <taxon>Ascomycota</taxon>
        <taxon>Pezizomycotina</taxon>
        <taxon>Leotiomycetes</taxon>
        <taxon>Helotiales</taxon>
        <taxon>Dermateaceae</taxon>
        <taxon>Coleophoma</taxon>
    </lineage>
</organism>
<feature type="compositionally biased region" description="Basic and acidic residues" evidence="1">
    <location>
        <begin position="71"/>
        <end position="81"/>
    </location>
</feature>
<reference evidence="2 3" key="1">
    <citation type="journal article" date="2018" name="IMA Fungus">
        <title>IMA Genome-F 9: Draft genome sequence of Annulohypoxylon stygium, Aspergillus mulundensis, Berkeleyomyces basicola (syn. Thielaviopsis basicola), Ceratocystis smalleyi, two Cercospora beticola strains, Coleophoma cylindrospora, Fusarium fracticaudum, Phialophora cf. hyalina, and Morchella septimelata.</title>
        <authorList>
            <person name="Wingfield B.D."/>
            <person name="Bills G.F."/>
            <person name="Dong Y."/>
            <person name="Huang W."/>
            <person name="Nel W.J."/>
            <person name="Swalarsk-Parry B.S."/>
            <person name="Vaghefi N."/>
            <person name="Wilken P.M."/>
            <person name="An Z."/>
            <person name="de Beer Z.W."/>
            <person name="De Vos L."/>
            <person name="Chen L."/>
            <person name="Duong T.A."/>
            <person name="Gao Y."/>
            <person name="Hammerbacher A."/>
            <person name="Kikkert J.R."/>
            <person name="Li Y."/>
            <person name="Li H."/>
            <person name="Li K."/>
            <person name="Li Q."/>
            <person name="Liu X."/>
            <person name="Ma X."/>
            <person name="Naidoo K."/>
            <person name="Pethybridge S.J."/>
            <person name="Sun J."/>
            <person name="Steenkamp E.T."/>
            <person name="van der Nest M.A."/>
            <person name="van Wyk S."/>
            <person name="Wingfield M.J."/>
            <person name="Xiong C."/>
            <person name="Yue Q."/>
            <person name="Zhang X."/>
        </authorList>
    </citation>
    <scope>NUCLEOTIDE SEQUENCE [LARGE SCALE GENOMIC DNA]</scope>
    <source>
        <strain evidence="2 3">BP6252</strain>
    </source>
</reference>
<feature type="region of interest" description="Disordered" evidence="1">
    <location>
        <begin position="1"/>
        <end position="81"/>
    </location>
</feature>
<evidence type="ECO:0000313" key="2">
    <source>
        <dbReference type="EMBL" id="RDW82291.1"/>
    </source>
</evidence>
<proteinExistence type="predicted"/>
<evidence type="ECO:0000313" key="3">
    <source>
        <dbReference type="Proteomes" id="UP000256645"/>
    </source>
</evidence>
<dbReference type="OrthoDB" id="2732387at2759"/>
<dbReference type="AlphaFoldDB" id="A0A3D8S853"/>
<gene>
    <name evidence="2" type="ORF">BP6252_03403</name>
</gene>
<accession>A0A3D8S853</accession>
<sequence length="106" mass="12014">MYEIDDKLEDESEDEQEPESDAADDAIRQGTSNFSGRVEGILRNPDSESESKNKEEDDDIGPAFRTRGSSQRKDHEERIDRKRALIPEGLQYAVVLNEALEVSKES</sequence>
<feature type="compositionally biased region" description="Basic and acidic residues" evidence="1">
    <location>
        <begin position="45"/>
        <end position="55"/>
    </location>
</feature>